<evidence type="ECO:0000313" key="1">
    <source>
        <dbReference type="EMBL" id="PYF05035.1"/>
    </source>
</evidence>
<accession>A0A318TT64</accession>
<dbReference type="Proteomes" id="UP000248148">
    <property type="component" value="Unassembled WGS sequence"/>
</dbReference>
<protein>
    <submittedName>
        <fullName evidence="1">Uncharacterized protein</fullName>
    </submittedName>
</protein>
<keyword evidence="2" id="KW-1185">Reference proteome</keyword>
<proteinExistence type="predicted"/>
<dbReference type="RefSeq" id="WP_110779670.1">
    <property type="nucleotide sequence ID" value="NZ_QJTI01000002.1"/>
</dbReference>
<dbReference type="EMBL" id="QJTI01000002">
    <property type="protein sequence ID" value="PYF05035.1"/>
    <property type="molecule type" value="Genomic_DNA"/>
</dbReference>
<sequence>MSLVNLALRLVTIHALRGATYADERVYDSQIDAIDERITKEKAPVIVVYIDDDSCRPIGMDLLDGERNVSLVIEVSVASRVEATEPGGAEQIVIPHTDPGLEAAINIMGRQITRALAAADTEWAQLWRSFVMRVNSINSIRGASAEKGVRWAARQIIIGCETMSEPEFGAPAAPGGPWARLISALAAIPDREPMSRLIAAEIATPPLPDWRRAAASLGVNRDTAAAIGIAPIDDAADGIAAAEIVIEPDDGAQGVTVSLDEATQ</sequence>
<dbReference type="OrthoDB" id="7841151at2"/>
<name>A0A318TT64_9BRAD</name>
<reference evidence="1 2" key="1">
    <citation type="submission" date="2018-06" db="EMBL/GenBank/DDBJ databases">
        <title>Genomic Encyclopedia of Archaeal and Bacterial Type Strains, Phase II (KMG-II): from individual species to whole genera.</title>
        <authorList>
            <person name="Goeker M."/>
        </authorList>
    </citation>
    <scope>NUCLEOTIDE SEQUENCE [LARGE SCALE GENOMIC DNA]</scope>
    <source>
        <strain evidence="1 2">JCM 11668</strain>
    </source>
</reference>
<dbReference type="AlphaFoldDB" id="A0A318TT64"/>
<organism evidence="1 2">
    <name type="scientific">Rhodopseudomonas faecalis</name>
    <dbReference type="NCBI Taxonomy" id="99655"/>
    <lineage>
        <taxon>Bacteria</taxon>
        <taxon>Pseudomonadati</taxon>
        <taxon>Pseudomonadota</taxon>
        <taxon>Alphaproteobacteria</taxon>
        <taxon>Hyphomicrobiales</taxon>
        <taxon>Nitrobacteraceae</taxon>
        <taxon>Rhodopseudomonas</taxon>
    </lineage>
</organism>
<gene>
    <name evidence="1" type="ORF">BJ122_102261</name>
</gene>
<comment type="caution">
    <text evidence="1">The sequence shown here is derived from an EMBL/GenBank/DDBJ whole genome shotgun (WGS) entry which is preliminary data.</text>
</comment>
<evidence type="ECO:0000313" key="2">
    <source>
        <dbReference type="Proteomes" id="UP000248148"/>
    </source>
</evidence>